<evidence type="ECO:0000313" key="2">
    <source>
        <dbReference type="EMBL" id="PNF38690.1"/>
    </source>
</evidence>
<dbReference type="AlphaFoldDB" id="A0A2J7RCY8"/>
<protein>
    <submittedName>
        <fullName evidence="2">Uncharacterized protein</fullName>
    </submittedName>
</protein>
<evidence type="ECO:0000256" key="1">
    <source>
        <dbReference type="SAM" id="MobiDB-lite"/>
    </source>
</evidence>
<dbReference type="Proteomes" id="UP000235965">
    <property type="component" value="Unassembled WGS sequence"/>
</dbReference>
<organism evidence="2 3">
    <name type="scientific">Cryptotermes secundus</name>
    <dbReference type="NCBI Taxonomy" id="105785"/>
    <lineage>
        <taxon>Eukaryota</taxon>
        <taxon>Metazoa</taxon>
        <taxon>Ecdysozoa</taxon>
        <taxon>Arthropoda</taxon>
        <taxon>Hexapoda</taxon>
        <taxon>Insecta</taxon>
        <taxon>Pterygota</taxon>
        <taxon>Neoptera</taxon>
        <taxon>Polyneoptera</taxon>
        <taxon>Dictyoptera</taxon>
        <taxon>Blattodea</taxon>
        <taxon>Blattoidea</taxon>
        <taxon>Termitoidae</taxon>
        <taxon>Kalotermitidae</taxon>
        <taxon>Cryptotermitinae</taxon>
        <taxon>Cryptotermes</taxon>
    </lineage>
</organism>
<accession>A0A2J7RCY8</accession>
<dbReference type="EMBL" id="NEVH01005366">
    <property type="protein sequence ID" value="PNF38690.1"/>
    <property type="molecule type" value="Genomic_DNA"/>
</dbReference>
<feature type="region of interest" description="Disordered" evidence="1">
    <location>
        <begin position="55"/>
        <end position="90"/>
    </location>
</feature>
<reference evidence="2 3" key="1">
    <citation type="submission" date="2017-12" db="EMBL/GenBank/DDBJ databases">
        <title>Hemimetabolous genomes reveal molecular basis of termite eusociality.</title>
        <authorList>
            <person name="Harrison M.C."/>
            <person name="Jongepier E."/>
            <person name="Robertson H.M."/>
            <person name="Arning N."/>
            <person name="Bitard-Feildel T."/>
            <person name="Chao H."/>
            <person name="Childers C.P."/>
            <person name="Dinh H."/>
            <person name="Doddapaneni H."/>
            <person name="Dugan S."/>
            <person name="Gowin J."/>
            <person name="Greiner C."/>
            <person name="Han Y."/>
            <person name="Hu H."/>
            <person name="Hughes D.S.T."/>
            <person name="Huylmans A.-K."/>
            <person name="Kemena C."/>
            <person name="Kremer L.P.M."/>
            <person name="Lee S.L."/>
            <person name="Lopez-Ezquerra A."/>
            <person name="Mallet L."/>
            <person name="Monroy-Kuhn J.M."/>
            <person name="Moser A."/>
            <person name="Murali S.C."/>
            <person name="Muzny D.M."/>
            <person name="Otani S."/>
            <person name="Piulachs M.-D."/>
            <person name="Poelchau M."/>
            <person name="Qu J."/>
            <person name="Schaub F."/>
            <person name="Wada-Katsumata A."/>
            <person name="Worley K.C."/>
            <person name="Xie Q."/>
            <person name="Ylla G."/>
            <person name="Poulsen M."/>
            <person name="Gibbs R.A."/>
            <person name="Schal C."/>
            <person name="Richards S."/>
            <person name="Belles X."/>
            <person name="Korb J."/>
            <person name="Bornberg-Bauer E."/>
        </authorList>
    </citation>
    <scope>NUCLEOTIDE SEQUENCE [LARGE SCALE GENOMIC DNA]</scope>
    <source>
        <tissue evidence="2">Whole body</tissue>
    </source>
</reference>
<feature type="compositionally biased region" description="Acidic residues" evidence="1">
    <location>
        <begin position="78"/>
        <end position="90"/>
    </location>
</feature>
<gene>
    <name evidence="2" type="ORF">B7P43_G17869</name>
</gene>
<comment type="caution">
    <text evidence="2">The sequence shown here is derived from an EMBL/GenBank/DDBJ whole genome shotgun (WGS) entry which is preliminary data.</text>
</comment>
<evidence type="ECO:0000313" key="3">
    <source>
        <dbReference type="Proteomes" id="UP000235965"/>
    </source>
</evidence>
<sequence length="90" mass="9634">MTQETLVSSGTPTSMFSGVLDQNEVTATIKRGDIHPSSIPMEVTAPIPVLPPVLPVPDEAKAPQEPAESEVPGVYTVQEEDEDAEENTEM</sequence>
<dbReference type="InParanoid" id="A0A2J7RCY8"/>
<keyword evidence="3" id="KW-1185">Reference proteome</keyword>
<proteinExistence type="predicted"/>
<name>A0A2J7RCY8_9NEOP</name>